<reference evidence="2 3" key="1">
    <citation type="journal article" date="2019" name="Genome Biol. Evol.">
        <title>Insights into the evolution of the New World diploid cottons (Gossypium, subgenus Houzingenia) based on genome sequencing.</title>
        <authorList>
            <person name="Grover C.E."/>
            <person name="Arick M.A. 2nd"/>
            <person name="Thrash A."/>
            <person name="Conover J.L."/>
            <person name="Sanders W.S."/>
            <person name="Peterson D.G."/>
            <person name="Frelichowski J.E."/>
            <person name="Scheffler J.A."/>
            <person name="Scheffler B.E."/>
            <person name="Wendel J.F."/>
        </authorList>
    </citation>
    <scope>NUCLEOTIDE SEQUENCE [LARGE SCALE GENOMIC DNA]</scope>
    <source>
        <strain evidence="2">1</strain>
        <tissue evidence="2">Leaf</tissue>
    </source>
</reference>
<dbReference type="EMBL" id="JABFAF010276694">
    <property type="protein sequence ID" value="MBA0879972.1"/>
    <property type="molecule type" value="Genomic_DNA"/>
</dbReference>
<dbReference type="Pfam" id="PF12796">
    <property type="entry name" value="Ank_2"/>
    <property type="match status" value="1"/>
</dbReference>
<evidence type="ECO:0008006" key="4">
    <source>
        <dbReference type="Google" id="ProtNLM"/>
    </source>
</evidence>
<dbReference type="AlphaFoldDB" id="A0A7J9N9L4"/>
<dbReference type="Gene3D" id="1.25.40.20">
    <property type="entry name" value="Ankyrin repeat-containing domain"/>
    <property type="match status" value="1"/>
</dbReference>
<dbReference type="OrthoDB" id="674805at2759"/>
<dbReference type="Proteomes" id="UP000593576">
    <property type="component" value="Unassembled WGS sequence"/>
</dbReference>
<evidence type="ECO:0000313" key="2">
    <source>
        <dbReference type="EMBL" id="MBA0879972.1"/>
    </source>
</evidence>
<dbReference type="PROSITE" id="PS50088">
    <property type="entry name" value="ANK_REPEAT"/>
    <property type="match status" value="1"/>
</dbReference>
<proteinExistence type="predicted"/>
<evidence type="ECO:0000256" key="1">
    <source>
        <dbReference type="PROSITE-ProRule" id="PRU00023"/>
    </source>
</evidence>
<keyword evidence="1" id="KW-0040">ANK repeat</keyword>
<dbReference type="SUPFAM" id="SSF48403">
    <property type="entry name" value="Ankyrin repeat"/>
    <property type="match status" value="1"/>
</dbReference>
<organism evidence="2 3">
    <name type="scientific">Gossypium schwendimanii</name>
    <name type="common">Cotton</name>
    <dbReference type="NCBI Taxonomy" id="34291"/>
    <lineage>
        <taxon>Eukaryota</taxon>
        <taxon>Viridiplantae</taxon>
        <taxon>Streptophyta</taxon>
        <taxon>Embryophyta</taxon>
        <taxon>Tracheophyta</taxon>
        <taxon>Spermatophyta</taxon>
        <taxon>Magnoliopsida</taxon>
        <taxon>eudicotyledons</taxon>
        <taxon>Gunneridae</taxon>
        <taxon>Pentapetalae</taxon>
        <taxon>rosids</taxon>
        <taxon>malvids</taxon>
        <taxon>Malvales</taxon>
        <taxon>Malvaceae</taxon>
        <taxon>Malvoideae</taxon>
        <taxon>Gossypium</taxon>
    </lineage>
</organism>
<keyword evidence="3" id="KW-1185">Reference proteome</keyword>
<comment type="caution">
    <text evidence="2">The sequence shown here is derived from an EMBL/GenBank/DDBJ whole genome shotgun (WGS) entry which is preliminary data.</text>
</comment>
<protein>
    <recommendedName>
        <fullName evidence="4">PGG domain-containing protein</fullName>
    </recommendedName>
</protein>
<dbReference type="InterPro" id="IPR036770">
    <property type="entry name" value="Ankyrin_rpt-contain_sf"/>
</dbReference>
<evidence type="ECO:0000313" key="3">
    <source>
        <dbReference type="Proteomes" id="UP000593576"/>
    </source>
</evidence>
<feature type="repeat" description="ANK" evidence="1">
    <location>
        <begin position="82"/>
        <end position="104"/>
    </location>
</feature>
<sequence length="112" mass="12910">MMNLKLSFARKLNHQGSSPLHSVVRKGYKEMAIRFLKIDKHLVRVRGKKGKTPLHYLCKVGNQLGLSDAFLEASPDCIQVVKNRTTLHIAIQNNRLDVLQLLIRALKRKDYY</sequence>
<dbReference type="PROSITE" id="PS50297">
    <property type="entry name" value="ANK_REP_REGION"/>
    <property type="match status" value="1"/>
</dbReference>
<dbReference type="SMART" id="SM00248">
    <property type="entry name" value="ANK"/>
    <property type="match status" value="3"/>
</dbReference>
<dbReference type="PANTHER" id="PTHR24128:SF46">
    <property type="entry name" value="ALPHA-LATROTOXIN-LHE1A-LIKE ISOFORM X1"/>
    <property type="match status" value="1"/>
</dbReference>
<dbReference type="PANTHER" id="PTHR24128">
    <property type="entry name" value="HOMEOBOX PROTEIN WARIAI"/>
    <property type="match status" value="1"/>
</dbReference>
<gene>
    <name evidence="2" type="ORF">Goshw_022573</name>
</gene>
<name>A0A7J9N9L4_GOSSC</name>
<dbReference type="InterPro" id="IPR002110">
    <property type="entry name" value="Ankyrin_rpt"/>
</dbReference>
<accession>A0A7J9N9L4</accession>